<comment type="caution">
    <text evidence="1">The sequence shown here is derived from an EMBL/GenBank/DDBJ whole genome shotgun (WGS) entry which is preliminary data.</text>
</comment>
<accession>A0A0E2H2C3</accession>
<gene>
    <name evidence="1" type="ORF">HMPREF1090_05229</name>
</gene>
<dbReference type="AlphaFoldDB" id="A0A0E2H2C3"/>
<dbReference type="Proteomes" id="UP000013085">
    <property type="component" value="Unassembled WGS sequence"/>
</dbReference>
<reference evidence="1 2" key="1">
    <citation type="submission" date="2013-01" db="EMBL/GenBank/DDBJ databases">
        <title>The Genome Sequence of Clostridium clostridioforme 90A8.</title>
        <authorList>
            <consortium name="The Broad Institute Genome Sequencing Platform"/>
            <person name="Earl A."/>
            <person name="Ward D."/>
            <person name="Feldgarden M."/>
            <person name="Gevers D."/>
            <person name="Courvalin P."/>
            <person name="Lambert T."/>
            <person name="Walker B."/>
            <person name="Young S.K."/>
            <person name="Zeng Q."/>
            <person name="Gargeya S."/>
            <person name="Fitzgerald M."/>
            <person name="Haas B."/>
            <person name="Abouelleil A."/>
            <person name="Alvarado L."/>
            <person name="Arachchi H.M."/>
            <person name="Berlin A.M."/>
            <person name="Chapman S.B."/>
            <person name="Dewar J."/>
            <person name="Goldberg J."/>
            <person name="Griggs A."/>
            <person name="Gujja S."/>
            <person name="Hansen M."/>
            <person name="Howarth C."/>
            <person name="Imamovic A."/>
            <person name="Larimer J."/>
            <person name="McCowan C."/>
            <person name="Murphy C."/>
            <person name="Neiman D."/>
            <person name="Pearson M."/>
            <person name="Priest M."/>
            <person name="Roberts A."/>
            <person name="Saif S."/>
            <person name="Shea T."/>
            <person name="Sisk P."/>
            <person name="Sykes S."/>
            <person name="Wortman J."/>
            <person name="Nusbaum C."/>
            <person name="Birren B."/>
        </authorList>
    </citation>
    <scope>NUCLEOTIDE SEQUENCE [LARGE SCALE GENOMIC DNA]</scope>
    <source>
        <strain evidence="1 2">90A8</strain>
    </source>
</reference>
<protein>
    <submittedName>
        <fullName evidence="1">Uncharacterized protein</fullName>
    </submittedName>
</protein>
<sequence length="67" mass="7748">MEKEKFYHIALDDYEHGVVIRSLNDEKTKLMEEGKSADAVDDLLVKVGNAPLKKFKVIERKRSDEAR</sequence>
<dbReference type="PATRIC" id="fig|999408.3.peg.5624"/>
<name>A0A0E2H2C3_9FIRM</name>
<proteinExistence type="predicted"/>
<organism evidence="1 2">
    <name type="scientific">[Clostridium] clostridioforme 90A8</name>
    <dbReference type="NCBI Taxonomy" id="999408"/>
    <lineage>
        <taxon>Bacteria</taxon>
        <taxon>Bacillati</taxon>
        <taxon>Bacillota</taxon>
        <taxon>Clostridia</taxon>
        <taxon>Lachnospirales</taxon>
        <taxon>Lachnospiraceae</taxon>
        <taxon>Enterocloster</taxon>
    </lineage>
</organism>
<evidence type="ECO:0000313" key="2">
    <source>
        <dbReference type="Proteomes" id="UP000013085"/>
    </source>
</evidence>
<dbReference type="EMBL" id="AGYR01000068">
    <property type="protein sequence ID" value="ENZ07376.1"/>
    <property type="molecule type" value="Genomic_DNA"/>
</dbReference>
<dbReference type="RefSeq" id="WP_002594674.1">
    <property type="nucleotide sequence ID" value="NZ_KB850993.1"/>
</dbReference>
<evidence type="ECO:0000313" key="1">
    <source>
        <dbReference type="EMBL" id="ENZ07376.1"/>
    </source>
</evidence>
<dbReference type="HOGENOM" id="CLU_198233_2_0_9"/>